<dbReference type="InterPro" id="IPR050204">
    <property type="entry name" value="AraC_XylS_family_regulators"/>
</dbReference>
<dbReference type="AlphaFoldDB" id="A0A9P6XTF5"/>
<reference evidence="5 6" key="1">
    <citation type="journal article" date="2020" name="Microb. Genom.">
        <title>Genetic diversity of clinical and environmental Mucorales isolates obtained from an investigation of mucormycosis cases among solid organ transplant recipients.</title>
        <authorList>
            <person name="Nguyen M.H."/>
            <person name="Kaul D."/>
            <person name="Muto C."/>
            <person name="Cheng S.J."/>
            <person name="Richter R.A."/>
            <person name="Bruno V.M."/>
            <person name="Liu G."/>
            <person name="Beyhan S."/>
            <person name="Sundermann A.J."/>
            <person name="Mounaud S."/>
            <person name="Pasculle A.W."/>
            <person name="Nierman W.C."/>
            <person name="Driscoll E."/>
            <person name="Cumbie R."/>
            <person name="Clancy C.J."/>
            <person name="Dupont C.L."/>
        </authorList>
    </citation>
    <scope>NUCLEOTIDE SEQUENCE [LARGE SCALE GENOMIC DNA]</scope>
    <source>
        <strain evidence="5 6">GL24</strain>
    </source>
</reference>
<organism evidence="5 6">
    <name type="scientific">Rhizopus delemar</name>
    <dbReference type="NCBI Taxonomy" id="936053"/>
    <lineage>
        <taxon>Eukaryota</taxon>
        <taxon>Fungi</taxon>
        <taxon>Fungi incertae sedis</taxon>
        <taxon>Mucoromycota</taxon>
        <taxon>Mucoromycotina</taxon>
        <taxon>Mucoromycetes</taxon>
        <taxon>Mucorales</taxon>
        <taxon>Mucorineae</taxon>
        <taxon>Rhizopodaceae</taxon>
        <taxon>Rhizopus</taxon>
    </lineage>
</organism>
<dbReference type="Pfam" id="PF02311">
    <property type="entry name" value="AraC_binding"/>
    <property type="match status" value="1"/>
</dbReference>
<keyword evidence="3" id="KW-0804">Transcription</keyword>
<keyword evidence="1" id="KW-0805">Transcription regulation</keyword>
<evidence type="ECO:0000313" key="6">
    <source>
        <dbReference type="Proteomes" id="UP000740926"/>
    </source>
</evidence>
<dbReference type="EMBL" id="JAANIU010010472">
    <property type="protein sequence ID" value="KAG1531810.1"/>
    <property type="molecule type" value="Genomic_DNA"/>
</dbReference>
<keyword evidence="6" id="KW-1185">Reference proteome</keyword>
<evidence type="ECO:0000256" key="2">
    <source>
        <dbReference type="ARBA" id="ARBA00023125"/>
    </source>
</evidence>
<comment type="caution">
    <text evidence="5">The sequence shown here is derived from an EMBL/GenBank/DDBJ whole genome shotgun (WGS) entry which is preliminary data.</text>
</comment>
<dbReference type="InterPro" id="IPR003313">
    <property type="entry name" value="AraC-bd"/>
</dbReference>
<dbReference type="SUPFAM" id="SSF51215">
    <property type="entry name" value="Regulatory protein AraC"/>
    <property type="match status" value="1"/>
</dbReference>
<evidence type="ECO:0000256" key="3">
    <source>
        <dbReference type="ARBA" id="ARBA00023163"/>
    </source>
</evidence>
<name>A0A9P6XTF5_9FUNG</name>
<dbReference type="InterPro" id="IPR037923">
    <property type="entry name" value="HTH-like"/>
</dbReference>
<evidence type="ECO:0000259" key="4">
    <source>
        <dbReference type="Pfam" id="PF02311"/>
    </source>
</evidence>
<evidence type="ECO:0000313" key="5">
    <source>
        <dbReference type="EMBL" id="KAG1531810.1"/>
    </source>
</evidence>
<dbReference type="PANTHER" id="PTHR46796">
    <property type="entry name" value="HTH-TYPE TRANSCRIPTIONAL ACTIVATOR RHAS-RELATED"/>
    <property type="match status" value="1"/>
</dbReference>
<dbReference type="Proteomes" id="UP000740926">
    <property type="component" value="Unassembled WGS sequence"/>
</dbReference>
<feature type="domain" description="AraC-type arabinose-binding/dimerisation" evidence="4">
    <location>
        <begin position="1"/>
        <end position="78"/>
    </location>
</feature>
<dbReference type="GO" id="GO:0003677">
    <property type="term" value="F:DNA binding"/>
    <property type="evidence" value="ECO:0007669"/>
    <property type="project" value="UniProtKB-KW"/>
</dbReference>
<sequence>MNPDELHTGQAETETGWRYRMAYIDPDVVARVTGESDWWFDTAVGHDSACAQRVTALLDTLWQAREPLAFDSALYTLLGEFRRHAQVPRAAPDEGALRFAPVIDYLRAHLSRRLTLDELAAVAGLSPC</sequence>
<proteinExistence type="predicted"/>
<evidence type="ECO:0000256" key="1">
    <source>
        <dbReference type="ARBA" id="ARBA00023015"/>
    </source>
</evidence>
<dbReference type="PANTHER" id="PTHR46796:SF2">
    <property type="entry name" value="TRANSCRIPTIONAL REGULATORY PROTEIN"/>
    <property type="match status" value="1"/>
</dbReference>
<dbReference type="GO" id="GO:0006355">
    <property type="term" value="P:regulation of DNA-templated transcription"/>
    <property type="evidence" value="ECO:0007669"/>
    <property type="project" value="InterPro"/>
</dbReference>
<protein>
    <recommendedName>
        <fullName evidence="4">AraC-type arabinose-binding/dimerisation domain-containing protein</fullName>
    </recommendedName>
</protein>
<gene>
    <name evidence="5" type="ORF">G6F50_016499</name>
</gene>
<accession>A0A9P6XTF5</accession>
<keyword evidence="2" id="KW-0238">DNA-binding</keyword>